<sequence length="126" mass="13211">MTSLLLAEDDHDLRDLTTLVLARHGCAVTAVQDGGAARDLVVGGARFDVLVLDLDMPVCTGIDVARAARAAGHTGRIILWTGWNVSVEDPAISDLDVRVLGKQDVSVLRSAVLETGPGLDLEARAG</sequence>
<evidence type="ECO:0000313" key="6">
    <source>
        <dbReference type="Proteomes" id="UP000537326"/>
    </source>
</evidence>
<dbReference type="Proteomes" id="UP000537326">
    <property type="component" value="Unassembled WGS sequence"/>
</dbReference>
<dbReference type="GO" id="GO:0000160">
    <property type="term" value="P:phosphorelay signal transduction system"/>
    <property type="evidence" value="ECO:0007669"/>
    <property type="project" value="UniProtKB-KW"/>
</dbReference>
<dbReference type="InterPro" id="IPR011006">
    <property type="entry name" value="CheY-like_superfamily"/>
</dbReference>
<dbReference type="PANTHER" id="PTHR44591:SF14">
    <property type="entry name" value="PROTEIN PILG"/>
    <property type="match status" value="1"/>
</dbReference>
<evidence type="ECO:0000256" key="1">
    <source>
        <dbReference type="ARBA" id="ARBA00022553"/>
    </source>
</evidence>
<name>A0A7Y9YGC1_9ACTN</name>
<accession>A0A7Y9YGC1</accession>
<proteinExistence type="predicted"/>
<dbReference type="InterPro" id="IPR001789">
    <property type="entry name" value="Sig_transdc_resp-reg_receiver"/>
</dbReference>
<evidence type="ECO:0000256" key="2">
    <source>
        <dbReference type="ARBA" id="ARBA00023012"/>
    </source>
</evidence>
<dbReference type="SUPFAM" id="SSF52172">
    <property type="entry name" value="CheY-like"/>
    <property type="match status" value="1"/>
</dbReference>
<organism evidence="5 6">
    <name type="scientific">Nocardioides marinus</name>
    <dbReference type="NCBI Taxonomy" id="374514"/>
    <lineage>
        <taxon>Bacteria</taxon>
        <taxon>Bacillati</taxon>
        <taxon>Actinomycetota</taxon>
        <taxon>Actinomycetes</taxon>
        <taxon>Propionibacteriales</taxon>
        <taxon>Nocardioidaceae</taxon>
        <taxon>Nocardioides</taxon>
    </lineage>
</organism>
<dbReference type="InterPro" id="IPR050595">
    <property type="entry name" value="Bact_response_regulator"/>
</dbReference>
<keyword evidence="1 3" id="KW-0597">Phosphoprotein</keyword>
<dbReference type="Gene3D" id="3.40.50.2300">
    <property type="match status" value="1"/>
</dbReference>
<dbReference type="AlphaFoldDB" id="A0A7Y9YGC1"/>
<reference evidence="5 6" key="1">
    <citation type="submission" date="2020-07" db="EMBL/GenBank/DDBJ databases">
        <title>Sequencing the genomes of 1000 actinobacteria strains.</title>
        <authorList>
            <person name="Klenk H.-P."/>
        </authorList>
    </citation>
    <scope>NUCLEOTIDE SEQUENCE [LARGE SCALE GENOMIC DNA]</scope>
    <source>
        <strain evidence="5 6">DSM 18248</strain>
    </source>
</reference>
<protein>
    <submittedName>
        <fullName evidence="5">CheY-like chemotaxis protein</fullName>
    </submittedName>
</protein>
<dbReference type="RefSeq" id="WP_179532313.1">
    <property type="nucleotide sequence ID" value="NZ_BAAAPP010000017.1"/>
</dbReference>
<evidence type="ECO:0000256" key="3">
    <source>
        <dbReference type="PROSITE-ProRule" id="PRU00169"/>
    </source>
</evidence>
<dbReference type="Pfam" id="PF00072">
    <property type="entry name" value="Response_reg"/>
    <property type="match status" value="1"/>
</dbReference>
<dbReference type="PANTHER" id="PTHR44591">
    <property type="entry name" value="STRESS RESPONSE REGULATOR PROTEIN 1"/>
    <property type="match status" value="1"/>
</dbReference>
<dbReference type="CDD" id="cd00156">
    <property type="entry name" value="REC"/>
    <property type="match status" value="1"/>
</dbReference>
<feature type="domain" description="Response regulatory" evidence="4">
    <location>
        <begin position="3"/>
        <end position="126"/>
    </location>
</feature>
<dbReference type="SMART" id="SM00448">
    <property type="entry name" value="REC"/>
    <property type="match status" value="1"/>
</dbReference>
<dbReference type="EMBL" id="JACBZI010000001">
    <property type="protein sequence ID" value="NYI11653.1"/>
    <property type="molecule type" value="Genomic_DNA"/>
</dbReference>
<evidence type="ECO:0000259" key="4">
    <source>
        <dbReference type="PROSITE" id="PS50110"/>
    </source>
</evidence>
<evidence type="ECO:0000313" key="5">
    <source>
        <dbReference type="EMBL" id="NYI11653.1"/>
    </source>
</evidence>
<keyword evidence="6" id="KW-1185">Reference proteome</keyword>
<gene>
    <name evidence="5" type="ORF">BKA05_003168</name>
</gene>
<comment type="caution">
    <text evidence="5">The sequence shown here is derived from an EMBL/GenBank/DDBJ whole genome shotgun (WGS) entry which is preliminary data.</text>
</comment>
<dbReference type="PROSITE" id="PS50110">
    <property type="entry name" value="RESPONSE_REGULATORY"/>
    <property type="match status" value="1"/>
</dbReference>
<keyword evidence="2" id="KW-0902">Two-component regulatory system</keyword>
<feature type="modified residue" description="4-aspartylphosphate" evidence="3">
    <location>
        <position position="53"/>
    </location>
</feature>